<feature type="region of interest" description="Disordered" evidence="1">
    <location>
        <begin position="37"/>
        <end position="57"/>
    </location>
</feature>
<proteinExistence type="predicted"/>
<sequence>MFKFQASAFVLFVPLLFSLVITFSAQSVFGYPRPEKIDKVSPPSTASPPLPERSSHDEDHLIQLISTVEGEVPEIISCPSYKDTRTGSTIFLNDYHNASGHRVRKEILVASMYDAIEVVRICLMHMISQGRNYFHNVFAHDRYQGIDVTDFFLPFQAVNAQPKDFSIDEDESPLPRYETETSTEPTVPERNVESKEESSNKQGNPVENDFNNQTSPKEES</sequence>
<reference evidence="3 4" key="1">
    <citation type="submission" date="2024-08" db="EMBL/GenBank/DDBJ databases">
        <authorList>
            <person name="Cucini C."/>
            <person name="Frati F."/>
        </authorList>
    </citation>
    <scope>NUCLEOTIDE SEQUENCE [LARGE SCALE GENOMIC DNA]</scope>
</reference>
<keyword evidence="2" id="KW-0732">Signal</keyword>
<dbReference type="Proteomes" id="UP001642540">
    <property type="component" value="Unassembled WGS sequence"/>
</dbReference>
<gene>
    <name evidence="3" type="ORF">ODALV1_LOCUS4585</name>
</gene>
<comment type="caution">
    <text evidence="3">The sequence shown here is derived from an EMBL/GenBank/DDBJ whole genome shotgun (WGS) entry which is preliminary data.</text>
</comment>
<feature type="compositionally biased region" description="Low complexity" evidence="1">
    <location>
        <begin position="180"/>
        <end position="189"/>
    </location>
</feature>
<evidence type="ECO:0000256" key="2">
    <source>
        <dbReference type="SAM" id="SignalP"/>
    </source>
</evidence>
<keyword evidence="4" id="KW-1185">Reference proteome</keyword>
<dbReference type="EMBL" id="CAXLJM020000014">
    <property type="protein sequence ID" value="CAL8080240.1"/>
    <property type="molecule type" value="Genomic_DNA"/>
</dbReference>
<feature type="compositionally biased region" description="Polar residues" evidence="1">
    <location>
        <begin position="200"/>
        <end position="220"/>
    </location>
</feature>
<name>A0ABP1PYF4_9HEXA</name>
<evidence type="ECO:0000256" key="1">
    <source>
        <dbReference type="SAM" id="MobiDB-lite"/>
    </source>
</evidence>
<feature type="compositionally biased region" description="Basic and acidic residues" evidence="1">
    <location>
        <begin position="190"/>
        <end position="199"/>
    </location>
</feature>
<feature type="signal peptide" evidence="2">
    <location>
        <begin position="1"/>
        <end position="30"/>
    </location>
</feature>
<evidence type="ECO:0000313" key="4">
    <source>
        <dbReference type="Proteomes" id="UP001642540"/>
    </source>
</evidence>
<evidence type="ECO:0000313" key="3">
    <source>
        <dbReference type="EMBL" id="CAL8080240.1"/>
    </source>
</evidence>
<protein>
    <submittedName>
        <fullName evidence="3">Uncharacterized protein</fullName>
    </submittedName>
</protein>
<accession>A0ABP1PYF4</accession>
<organism evidence="3 4">
    <name type="scientific">Orchesella dallaii</name>
    <dbReference type="NCBI Taxonomy" id="48710"/>
    <lineage>
        <taxon>Eukaryota</taxon>
        <taxon>Metazoa</taxon>
        <taxon>Ecdysozoa</taxon>
        <taxon>Arthropoda</taxon>
        <taxon>Hexapoda</taxon>
        <taxon>Collembola</taxon>
        <taxon>Entomobryomorpha</taxon>
        <taxon>Entomobryoidea</taxon>
        <taxon>Orchesellidae</taxon>
        <taxon>Orchesellinae</taxon>
        <taxon>Orchesella</taxon>
    </lineage>
</organism>
<feature type="chain" id="PRO_5046103545" evidence="2">
    <location>
        <begin position="31"/>
        <end position="220"/>
    </location>
</feature>
<feature type="region of interest" description="Disordered" evidence="1">
    <location>
        <begin position="164"/>
        <end position="220"/>
    </location>
</feature>